<keyword evidence="2 11" id="KW-0963">Cytoplasm</keyword>
<comment type="similarity">
    <text evidence="1 11">Belongs to the GHMP kinase family. GalK subfamily.</text>
</comment>
<dbReference type="InterPro" id="IPR013750">
    <property type="entry name" value="GHMP_kinase_C_dom"/>
</dbReference>
<dbReference type="OrthoDB" id="250531at2"/>
<dbReference type="InterPro" id="IPR006204">
    <property type="entry name" value="GHMP_kinase_N_dom"/>
</dbReference>
<keyword evidence="9 11" id="KW-0299">Galactose metabolism</keyword>
<feature type="site" description="Transition state stabilizer" evidence="11">
    <location>
        <position position="28"/>
    </location>
</feature>
<dbReference type="InterPro" id="IPR014721">
    <property type="entry name" value="Ribsml_uS5_D2-typ_fold_subgr"/>
</dbReference>
<dbReference type="PANTHER" id="PTHR10457:SF7">
    <property type="entry name" value="GALACTOKINASE-RELATED"/>
    <property type="match status" value="1"/>
</dbReference>
<comment type="caution">
    <text evidence="16">The sequence shown here is derived from an EMBL/GenBank/DDBJ whole genome shotgun (WGS) entry which is preliminary data.</text>
</comment>
<evidence type="ECO:0000256" key="10">
    <source>
        <dbReference type="ARBA" id="ARBA00023277"/>
    </source>
</evidence>
<dbReference type="GO" id="GO:0005524">
    <property type="term" value="F:ATP binding"/>
    <property type="evidence" value="ECO:0007669"/>
    <property type="project" value="UniProtKB-UniRule"/>
</dbReference>
<dbReference type="GO" id="GO:0004335">
    <property type="term" value="F:galactokinase activity"/>
    <property type="evidence" value="ECO:0007669"/>
    <property type="project" value="UniProtKB-UniRule"/>
</dbReference>
<feature type="binding site" evidence="11">
    <location>
        <position position="224"/>
    </location>
    <ligand>
        <name>substrate</name>
    </ligand>
</feature>
<keyword evidence="10 11" id="KW-0119">Carbohydrate metabolism</keyword>
<dbReference type="PROSITE" id="PS00106">
    <property type="entry name" value="GALACTOKINASE"/>
    <property type="match status" value="1"/>
</dbReference>
<dbReference type="Pfam" id="PF10509">
    <property type="entry name" value="GalKase_gal_bdg"/>
    <property type="match status" value="1"/>
</dbReference>
<feature type="domain" description="GHMP kinase C-terminal" evidence="14">
    <location>
        <begin position="286"/>
        <end position="367"/>
    </location>
</feature>
<dbReference type="AlphaFoldDB" id="A0A6N8TYU5"/>
<keyword evidence="17" id="KW-1185">Reference proteome</keyword>
<dbReference type="NCBIfam" id="NF003705">
    <property type="entry name" value="PRK05322.1"/>
    <property type="match status" value="1"/>
</dbReference>
<keyword evidence="8 11" id="KW-0460">Magnesium</keyword>
<evidence type="ECO:0000259" key="13">
    <source>
        <dbReference type="Pfam" id="PF00288"/>
    </source>
</evidence>
<reference evidence="16 17" key="1">
    <citation type="submission" date="2019-12" db="EMBL/GenBank/DDBJ databases">
        <title>Salinicoccus cyprini sp. nov., isolated from gastro-intestinal tract of mirror carp, Cyprinus carpio var. specularis, collected from Gobind Sagar Reservoir, Himachal Pradesh, India.</title>
        <authorList>
            <person name="Talwar C."/>
            <person name="Singh A.K."/>
            <person name="Lal R."/>
            <person name="Negi R.K."/>
        </authorList>
    </citation>
    <scope>NUCLEOTIDE SEQUENCE [LARGE SCALE GENOMIC DNA]</scope>
    <source>
        <strain evidence="16 17">J-82</strain>
    </source>
</reference>
<evidence type="ECO:0000313" key="16">
    <source>
        <dbReference type="EMBL" id="MXQ51024.1"/>
    </source>
</evidence>
<dbReference type="InterPro" id="IPR006206">
    <property type="entry name" value="Mevalonate/galactokinase"/>
</dbReference>
<dbReference type="SUPFAM" id="SSF55060">
    <property type="entry name" value="GHMP Kinase, C-terminal domain"/>
    <property type="match status" value="1"/>
</dbReference>
<dbReference type="Pfam" id="PF00288">
    <property type="entry name" value="GHMP_kinases_N"/>
    <property type="match status" value="1"/>
</dbReference>
<feature type="binding site" evidence="11">
    <location>
        <begin position="34"/>
        <end position="37"/>
    </location>
    <ligand>
        <name>substrate</name>
    </ligand>
</feature>
<dbReference type="InterPro" id="IPR019539">
    <property type="entry name" value="GalKase_N"/>
</dbReference>
<comment type="caution">
    <text evidence="11">Lacks conserved residue(s) required for the propagation of feature annotation.</text>
</comment>
<comment type="catalytic activity">
    <reaction evidence="11">
        <text>alpha-D-galactose + ATP = alpha-D-galactose 1-phosphate + ADP + H(+)</text>
        <dbReference type="Rhea" id="RHEA:13553"/>
        <dbReference type="ChEBI" id="CHEBI:15378"/>
        <dbReference type="ChEBI" id="CHEBI:28061"/>
        <dbReference type="ChEBI" id="CHEBI:30616"/>
        <dbReference type="ChEBI" id="CHEBI:58336"/>
        <dbReference type="ChEBI" id="CHEBI:456216"/>
        <dbReference type="EC" id="2.7.1.6"/>
    </reaction>
</comment>
<keyword evidence="5 11" id="KW-0547">Nucleotide-binding</keyword>
<dbReference type="Gene3D" id="3.30.70.890">
    <property type="entry name" value="GHMP kinase, C-terminal domain"/>
    <property type="match status" value="1"/>
</dbReference>
<evidence type="ECO:0000256" key="3">
    <source>
        <dbReference type="ARBA" id="ARBA00022679"/>
    </source>
</evidence>
<evidence type="ECO:0000256" key="5">
    <source>
        <dbReference type="ARBA" id="ARBA00022741"/>
    </source>
</evidence>
<dbReference type="HAMAP" id="MF_00246">
    <property type="entry name" value="Galactokinase"/>
    <property type="match status" value="1"/>
</dbReference>
<dbReference type="Pfam" id="PF08544">
    <property type="entry name" value="GHMP_kinases_C"/>
    <property type="match status" value="1"/>
</dbReference>
<dbReference type="InterPro" id="IPR036554">
    <property type="entry name" value="GHMP_kinase_C_sf"/>
</dbReference>
<dbReference type="PRINTS" id="PR00959">
    <property type="entry name" value="MEVGALKINASE"/>
</dbReference>
<sequence length="394" mass="44166">MEQKMLFEVHNEIHQRTPNANLYFSPGRINLIGEHLDYNGGTVFPGAIDLGTYAVISAREDRQIRVYSHNFPDGGIVTIDLDDIGESGNYDWASYVAGAFKVTQERAHLTHGLDITIYGTLPNRSGLSSSASIELLMLYIISDVYGVTLDRMEMAALGQTIENDYLGLPSGIMDQFAIAFGESHSAIALDCRTMDYEICRYQDGTHEFVVINTNKPRELISSEYKHRKAECEQALTELNVFTSRNEKYLCGYDHQVLEASKEAFSSRALYRRAYHVIDENLRTLQAIEAFNRNDLKMFGNLMFDSHESLRTMYEVTGTELDRIADSAKTLDYVLGARMTGAGFGGSAIALIEKNHFDQFRTVIEREYEAAIGYKPSLYQVALSTGPTIISKGDA</sequence>
<evidence type="ECO:0000259" key="15">
    <source>
        <dbReference type="Pfam" id="PF10509"/>
    </source>
</evidence>
<evidence type="ECO:0000313" key="17">
    <source>
        <dbReference type="Proteomes" id="UP000436284"/>
    </source>
</evidence>
<evidence type="ECO:0000256" key="9">
    <source>
        <dbReference type="ARBA" id="ARBA00023144"/>
    </source>
</evidence>
<evidence type="ECO:0000256" key="4">
    <source>
        <dbReference type="ARBA" id="ARBA00022723"/>
    </source>
</evidence>
<dbReference type="PANTHER" id="PTHR10457">
    <property type="entry name" value="MEVALONATE KINASE/GALACTOKINASE"/>
    <property type="match status" value="1"/>
</dbReference>
<comment type="subcellular location">
    <subcellularLocation>
        <location evidence="11">Cytoplasm</location>
    </subcellularLocation>
</comment>
<dbReference type="InterPro" id="IPR000705">
    <property type="entry name" value="Galactokinase"/>
</dbReference>
<proteinExistence type="inferred from homology"/>
<keyword evidence="3 11" id="KW-0808">Transferase</keyword>
<keyword evidence="6 11" id="KW-0418">Kinase</keyword>
<dbReference type="UniPathway" id="UPA00214"/>
<dbReference type="NCBIfam" id="TIGR00131">
    <property type="entry name" value="gal_kin"/>
    <property type="match status" value="1"/>
</dbReference>
<dbReference type="PIRSF" id="PIRSF000530">
    <property type="entry name" value="Galactokinase"/>
    <property type="match status" value="1"/>
</dbReference>
<evidence type="ECO:0000256" key="11">
    <source>
        <dbReference type="HAMAP-Rule" id="MF_00246"/>
    </source>
</evidence>
<feature type="binding site" evidence="11">
    <location>
        <position position="68"/>
    </location>
    <ligand>
        <name>ATP</name>
        <dbReference type="ChEBI" id="CHEBI:30616"/>
    </ligand>
</feature>
<dbReference type="Gene3D" id="3.30.230.10">
    <property type="match status" value="1"/>
</dbReference>
<evidence type="ECO:0000256" key="12">
    <source>
        <dbReference type="NCBIfam" id="TIGR00131"/>
    </source>
</evidence>
<dbReference type="FunFam" id="3.30.70.890:FF:000001">
    <property type="entry name" value="Galactokinase"/>
    <property type="match status" value="1"/>
</dbReference>
<dbReference type="GO" id="GO:0000287">
    <property type="term" value="F:magnesium ion binding"/>
    <property type="evidence" value="ECO:0007669"/>
    <property type="project" value="UniProtKB-UniRule"/>
</dbReference>
<feature type="domain" description="Galactokinase N-terminal" evidence="15">
    <location>
        <begin position="10"/>
        <end position="57"/>
    </location>
</feature>
<evidence type="ECO:0000256" key="6">
    <source>
        <dbReference type="ARBA" id="ARBA00022777"/>
    </source>
</evidence>
<feature type="binding site" evidence="11">
    <location>
        <position position="162"/>
    </location>
    <ligand>
        <name>Mg(2+)</name>
        <dbReference type="ChEBI" id="CHEBI:18420"/>
    </ligand>
</feature>
<evidence type="ECO:0000259" key="14">
    <source>
        <dbReference type="Pfam" id="PF08544"/>
    </source>
</evidence>
<dbReference type="InterPro" id="IPR022963">
    <property type="entry name" value="Galactokinase_bac"/>
</dbReference>
<keyword evidence="4 11" id="KW-0479">Metal-binding</keyword>
<dbReference type="FunFam" id="3.30.230.10:FF:000017">
    <property type="entry name" value="Galactokinase"/>
    <property type="match status" value="1"/>
</dbReference>
<evidence type="ECO:0000256" key="2">
    <source>
        <dbReference type="ARBA" id="ARBA00022490"/>
    </source>
</evidence>
<dbReference type="EC" id="2.7.1.6" evidence="11 12"/>
<dbReference type="Proteomes" id="UP000436284">
    <property type="component" value="Unassembled WGS sequence"/>
</dbReference>
<name>A0A6N8TYU5_9STAP</name>
<protein>
    <recommendedName>
        <fullName evidence="11 12">Galactokinase</fullName>
        <ecNumber evidence="11 12">2.7.1.6</ecNumber>
    </recommendedName>
    <alternativeName>
        <fullName evidence="11">Galactose kinase</fullName>
    </alternativeName>
</protein>
<keyword evidence="7 11" id="KW-0067">ATP-binding</keyword>
<dbReference type="SUPFAM" id="SSF54211">
    <property type="entry name" value="Ribosomal protein S5 domain 2-like"/>
    <property type="match status" value="1"/>
</dbReference>
<organism evidence="16 17">
    <name type="scientific">Salinicoccus hispanicus</name>
    <dbReference type="NCBI Taxonomy" id="157225"/>
    <lineage>
        <taxon>Bacteria</taxon>
        <taxon>Bacillati</taxon>
        <taxon>Bacillota</taxon>
        <taxon>Bacilli</taxon>
        <taxon>Bacillales</taxon>
        <taxon>Staphylococcaceae</taxon>
        <taxon>Salinicoccus</taxon>
    </lineage>
</organism>
<dbReference type="RefSeq" id="WP_160654715.1">
    <property type="nucleotide sequence ID" value="NZ_JBHRWU010000001.1"/>
</dbReference>
<dbReference type="EMBL" id="WUUK01000002">
    <property type="protein sequence ID" value="MXQ51024.1"/>
    <property type="molecule type" value="Genomic_DNA"/>
</dbReference>
<comment type="pathway">
    <text evidence="11">Carbohydrate metabolism; galactose metabolism.</text>
</comment>
<dbReference type="GO" id="GO:0005829">
    <property type="term" value="C:cytosol"/>
    <property type="evidence" value="ECO:0007669"/>
    <property type="project" value="TreeGrafter"/>
</dbReference>
<evidence type="ECO:0000256" key="7">
    <source>
        <dbReference type="ARBA" id="ARBA00022840"/>
    </source>
</evidence>
<feature type="active site" description="Proton acceptor" evidence="11">
    <location>
        <position position="174"/>
    </location>
</feature>
<evidence type="ECO:0000256" key="8">
    <source>
        <dbReference type="ARBA" id="ARBA00022842"/>
    </source>
</evidence>
<feature type="binding site" evidence="11">
    <location>
        <position position="130"/>
    </location>
    <ligand>
        <name>Mg(2+)</name>
        <dbReference type="ChEBI" id="CHEBI:18420"/>
    </ligand>
</feature>
<evidence type="ECO:0000256" key="1">
    <source>
        <dbReference type="ARBA" id="ARBA00006566"/>
    </source>
</evidence>
<gene>
    <name evidence="11" type="primary">galK</name>
    <name evidence="16" type="ORF">GQ671_07040</name>
</gene>
<dbReference type="InterPro" id="IPR019741">
    <property type="entry name" value="Galactokinase_CS"/>
</dbReference>
<dbReference type="PRINTS" id="PR00473">
    <property type="entry name" value="GALCTOKINASE"/>
</dbReference>
<feature type="domain" description="GHMP kinase N-terminal" evidence="13">
    <location>
        <begin position="95"/>
        <end position="181"/>
    </location>
</feature>
<accession>A0A6N8TYU5</accession>
<dbReference type="GO" id="GO:0006012">
    <property type="term" value="P:galactose metabolic process"/>
    <property type="evidence" value="ECO:0007669"/>
    <property type="project" value="UniProtKB-UniRule"/>
</dbReference>
<dbReference type="InterPro" id="IPR020568">
    <property type="entry name" value="Ribosomal_Su5_D2-typ_SF"/>
</dbReference>
<comment type="function">
    <text evidence="11">Catalyzes the transfer of the gamma-phosphate of ATP to D-galactose to form alpha-D-galactose-1-phosphate (Gal-1-P).</text>
</comment>